<evidence type="ECO:0000259" key="13">
    <source>
        <dbReference type="PROSITE" id="PS50280"/>
    </source>
</evidence>
<feature type="domain" description="C2H2-type" evidence="12">
    <location>
        <begin position="852"/>
        <end position="881"/>
    </location>
</feature>
<feature type="domain" description="C2H2-type" evidence="12">
    <location>
        <begin position="1226"/>
        <end position="1254"/>
    </location>
</feature>
<feature type="compositionally biased region" description="Basic and acidic residues" evidence="11">
    <location>
        <begin position="676"/>
        <end position="726"/>
    </location>
</feature>
<organism evidence="14 15">
    <name type="scientific">Mizuhopecten yessoensis</name>
    <name type="common">Japanese scallop</name>
    <name type="synonym">Patinopecten yessoensis</name>
    <dbReference type="NCBI Taxonomy" id="6573"/>
    <lineage>
        <taxon>Eukaryota</taxon>
        <taxon>Metazoa</taxon>
        <taxon>Spiralia</taxon>
        <taxon>Lophotrochozoa</taxon>
        <taxon>Mollusca</taxon>
        <taxon>Bivalvia</taxon>
        <taxon>Autobranchia</taxon>
        <taxon>Pteriomorphia</taxon>
        <taxon>Pectinida</taxon>
        <taxon>Pectinoidea</taxon>
        <taxon>Pectinidae</taxon>
        <taxon>Mizuhopecten</taxon>
    </lineage>
</organism>
<keyword evidence="9" id="KW-0539">Nucleus</keyword>
<feature type="domain" description="C2H2-type" evidence="12">
    <location>
        <begin position="1099"/>
        <end position="1117"/>
    </location>
</feature>
<name>A0A210Q8X4_MIZYE</name>
<feature type="domain" description="C2H2-type" evidence="12">
    <location>
        <begin position="1255"/>
        <end position="1283"/>
    </location>
</feature>
<dbReference type="Proteomes" id="UP000242188">
    <property type="component" value="Unassembled WGS sequence"/>
</dbReference>
<feature type="region of interest" description="Disordered" evidence="11">
    <location>
        <begin position="601"/>
        <end position="652"/>
    </location>
</feature>
<evidence type="ECO:0000256" key="7">
    <source>
        <dbReference type="ARBA" id="ARBA00023125"/>
    </source>
</evidence>
<feature type="compositionally biased region" description="Basic and acidic residues" evidence="11">
    <location>
        <begin position="620"/>
        <end position="633"/>
    </location>
</feature>
<dbReference type="InterPro" id="IPR046341">
    <property type="entry name" value="SET_dom_sf"/>
</dbReference>
<feature type="compositionally biased region" description="Polar residues" evidence="11">
    <location>
        <begin position="445"/>
        <end position="457"/>
    </location>
</feature>
<evidence type="ECO:0000313" key="14">
    <source>
        <dbReference type="EMBL" id="OWF45176.1"/>
    </source>
</evidence>
<reference evidence="14 15" key="1">
    <citation type="journal article" date="2017" name="Nat. Ecol. Evol.">
        <title>Scallop genome provides insights into evolution of bilaterian karyotype and development.</title>
        <authorList>
            <person name="Wang S."/>
            <person name="Zhang J."/>
            <person name="Jiao W."/>
            <person name="Li J."/>
            <person name="Xun X."/>
            <person name="Sun Y."/>
            <person name="Guo X."/>
            <person name="Huan P."/>
            <person name="Dong B."/>
            <person name="Zhang L."/>
            <person name="Hu X."/>
            <person name="Sun X."/>
            <person name="Wang J."/>
            <person name="Zhao C."/>
            <person name="Wang Y."/>
            <person name="Wang D."/>
            <person name="Huang X."/>
            <person name="Wang R."/>
            <person name="Lv J."/>
            <person name="Li Y."/>
            <person name="Zhang Z."/>
            <person name="Liu B."/>
            <person name="Lu W."/>
            <person name="Hui Y."/>
            <person name="Liang J."/>
            <person name="Zhou Z."/>
            <person name="Hou R."/>
            <person name="Li X."/>
            <person name="Liu Y."/>
            <person name="Li H."/>
            <person name="Ning X."/>
            <person name="Lin Y."/>
            <person name="Zhao L."/>
            <person name="Xing Q."/>
            <person name="Dou J."/>
            <person name="Li Y."/>
            <person name="Mao J."/>
            <person name="Guo H."/>
            <person name="Dou H."/>
            <person name="Li T."/>
            <person name="Mu C."/>
            <person name="Jiang W."/>
            <person name="Fu Q."/>
            <person name="Fu X."/>
            <person name="Miao Y."/>
            <person name="Liu J."/>
            <person name="Yu Q."/>
            <person name="Li R."/>
            <person name="Liao H."/>
            <person name="Li X."/>
            <person name="Kong Y."/>
            <person name="Jiang Z."/>
            <person name="Chourrout D."/>
            <person name="Li R."/>
            <person name="Bao Z."/>
        </authorList>
    </citation>
    <scope>NUCLEOTIDE SEQUENCE [LARGE SCALE GENOMIC DNA]</scope>
    <source>
        <strain evidence="14 15">PY_sf001</strain>
    </source>
</reference>
<evidence type="ECO:0000256" key="1">
    <source>
        <dbReference type="ARBA" id="ARBA00004123"/>
    </source>
</evidence>
<keyword evidence="4 10" id="KW-0863">Zinc-finger</keyword>
<feature type="compositionally biased region" description="Acidic residues" evidence="11">
    <location>
        <begin position="314"/>
        <end position="324"/>
    </location>
</feature>
<dbReference type="InterPro" id="IPR013087">
    <property type="entry name" value="Znf_C2H2_type"/>
</dbReference>
<evidence type="ECO:0000256" key="11">
    <source>
        <dbReference type="SAM" id="MobiDB-lite"/>
    </source>
</evidence>
<comment type="subcellular location">
    <subcellularLocation>
        <location evidence="1">Nucleus</location>
    </subcellularLocation>
</comment>
<dbReference type="Gene3D" id="2.170.270.10">
    <property type="entry name" value="SET domain"/>
    <property type="match status" value="1"/>
</dbReference>
<keyword evidence="2" id="KW-0479">Metal-binding</keyword>
<accession>A0A210Q8X4</accession>
<feature type="region of interest" description="Disordered" evidence="11">
    <location>
        <begin position="289"/>
        <end position="324"/>
    </location>
</feature>
<feature type="compositionally biased region" description="Basic and acidic residues" evidence="11">
    <location>
        <begin position="406"/>
        <end position="417"/>
    </location>
</feature>
<keyword evidence="15" id="KW-1185">Reference proteome</keyword>
<comment type="caution">
    <text evidence="14">The sequence shown here is derived from an EMBL/GenBank/DDBJ whole genome shotgun (WGS) entry which is preliminary data.</text>
</comment>
<dbReference type="Pfam" id="PF21549">
    <property type="entry name" value="PRDM2_PR"/>
    <property type="match status" value="1"/>
</dbReference>
<dbReference type="PROSITE" id="PS50280">
    <property type="entry name" value="SET"/>
    <property type="match status" value="1"/>
</dbReference>
<feature type="region of interest" description="Disordered" evidence="11">
    <location>
        <begin position="371"/>
        <end position="501"/>
    </location>
</feature>
<dbReference type="SMART" id="SM00355">
    <property type="entry name" value="ZnF_C2H2"/>
    <property type="match status" value="19"/>
</dbReference>
<gene>
    <name evidence="14" type="ORF">KP79_PYT23618</name>
</gene>
<feature type="domain" description="C2H2-type" evidence="12">
    <location>
        <begin position="894"/>
        <end position="918"/>
    </location>
</feature>
<keyword evidence="3" id="KW-0677">Repeat</keyword>
<dbReference type="PANTHER" id="PTHR16515">
    <property type="entry name" value="PR DOMAIN ZINC FINGER PROTEIN"/>
    <property type="match status" value="1"/>
</dbReference>
<feature type="region of interest" description="Disordered" evidence="11">
    <location>
        <begin position="676"/>
        <end position="762"/>
    </location>
</feature>
<proteinExistence type="predicted"/>
<evidence type="ECO:0000256" key="4">
    <source>
        <dbReference type="ARBA" id="ARBA00022771"/>
    </source>
</evidence>
<feature type="domain" description="C2H2-type" evidence="12">
    <location>
        <begin position="1369"/>
        <end position="1397"/>
    </location>
</feature>
<dbReference type="InterPro" id="IPR036236">
    <property type="entry name" value="Znf_C2H2_sf"/>
</dbReference>
<dbReference type="GO" id="GO:0010468">
    <property type="term" value="P:regulation of gene expression"/>
    <property type="evidence" value="ECO:0007669"/>
    <property type="project" value="TreeGrafter"/>
</dbReference>
<dbReference type="EMBL" id="NEDP02004556">
    <property type="protein sequence ID" value="OWF45176.1"/>
    <property type="molecule type" value="Genomic_DNA"/>
</dbReference>
<dbReference type="InterPro" id="IPR001214">
    <property type="entry name" value="SET_dom"/>
</dbReference>
<feature type="domain" description="C2H2-type" evidence="12">
    <location>
        <begin position="826"/>
        <end position="853"/>
    </location>
</feature>
<protein>
    <submittedName>
        <fullName evidence="14">Zinc finger protein 26</fullName>
    </submittedName>
</protein>
<keyword evidence="6" id="KW-0805">Transcription regulation</keyword>
<dbReference type="GO" id="GO:0008270">
    <property type="term" value="F:zinc ion binding"/>
    <property type="evidence" value="ECO:0007669"/>
    <property type="project" value="UniProtKB-KW"/>
</dbReference>
<dbReference type="GO" id="GO:0005634">
    <property type="term" value="C:nucleus"/>
    <property type="evidence" value="ECO:0007669"/>
    <property type="project" value="UniProtKB-SubCell"/>
</dbReference>
<evidence type="ECO:0000256" key="6">
    <source>
        <dbReference type="ARBA" id="ARBA00023015"/>
    </source>
</evidence>
<feature type="region of interest" description="Disordered" evidence="11">
    <location>
        <begin position="189"/>
        <end position="211"/>
    </location>
</feature>
<evidence type="ECO:0000256" key="10">
    <source>
        <dbReference type="PROSITE-ProRule" id="PRU00042"/>
    </source>
</evidence>
<dbReference type="SUPFAM" id="SSF57667">
    <property type="entry name" value="beta-beta-alpha zinc fingers"/>
    <property type="match status" value="8"/>
</dbReference>
<dbReference type="InterPro" id="IPR050331">
    <property type="entry name" value="Zinc_finger"/>
</dbReference>
<evidence type="ECO:0000313" key="15">
    <source>
        <dbReference type="Proteomes" id="UP000242188"/>
    </source>
</evidence>
<dbReference type="PROSITE" id="PS50157">
    <property type="entry name" value="ZINC_FINGER_C2H2_2"/>
    <property type="match status" value="15"/>
</dbReference>
<feature type="domain" description="C2H2-type" evidence="12">
    <location>
        <begin position="223"/>
        <end position="245"/>
    </location>
</feature>
<feature type="domain" description="C2H2-type" evidence="12">
    <location>
        <begin position="1313"/>
        <end position="1340"/>
    </location>
</feature>
<dbReference type="STRING" id="6573.A0A210Q8X4"/>
<feature type="domain" description="SET" evidence="13">
    <location>
        <begin position="41"/>
        <end position="158"/>
    </location>
</feature>
<feature type="compositionally biased region" description="Basic and acidic residues" evidence="11">
    <location>
        <begin position="433"/>
        <end position="444"/>
    </location>
</feature>
<dbReference type="PROSITE" id="PS00028">
    <property type="entry name" value="ZINC_FINGER_C2H2_1"/>
    <property type="match status" value="10"/>
</dbReference>
<dbReference type="FunFam" id="3.30.160.60:FF:000145">
    <property type="entry name" value="Zinc finger protein 574"/>
    <property type="match status" value="1"/>
</dbReference>
<feature type="compositionally biased region" description="Polar residues" evidence="11">
    <location>
        <begin position="634"/>
        <end position="647"/>
    </location>
</feature>
<evidence type="ECO:0000256" key="3">
    <source>
        <dbReference type="ARBA" id="ARBA00022737"/>
    </source>
</evidence>
<feature type="domain" description="C2H2-type" evidence="12">
    <location>
        <begin position="920"/>
        <end position="938"/>
    </location>
</feature>
<evidence type="ECO:0000256" key="8">
    <source>
        <dbReference type="ARBA" id="ARBA00023163"/>
    </source>
</evidence>
<evidence type="ECO:0000259" key="12">
    <source>
        <dbReference type="PROSITE" id="PS50157"/>
    </source>
</evidence>
<dbReference type="PANTHER" id="PTHR16515:SF2">
    <property type="entry name" value="PR DOMAIN ZINC FINGER PROTEIN 4"/>
    <property type="match status" value="1"/>
</dbReference>
<feature type="domain" description="C2H2-type" evidence="12">
    <location>
        <begin position="1129"/>
        <end position="1156"/>
    </location>
</feature>
<evidence type="ECO:0000256" key="5">
    <source>
        <dbReference type="ARBA" id="ARBA00022833"/>
    </source>
</evidence>
<feature type="domain" description="C2H2-type" evidence="12">
    <location>
        <begin position="1013"/>
        <end position="1037"/>
    </location>
</feature>
<keyword evidence="8" id="KW-0804">Transcription</keyword>
<evidence type="ECO:0000256" key="9">
    <source>
        <dbReference type="ARBA" id="ARBA00023242"/>
    </source>
</evidence>
<feature type="compositionally biased region" description="Basic and acidic residues" evidence="11">
    <location>
        <begin position="483"/>
        <end position="501"/>
    </location>
</feature>
<keyword evidence="5" id="KW-0862">Zinc</keyword>
<feature type="domain" description="C2H2-type" evidence="12">
    <location>
        <begin position="1199"/>
        <end position="1221"/>
    </location>
</feature>
<dbReference type="OrthoDB" id="6226898at2759"/>
<feature type="compositionally biased region" description="Basic residues" evidence="11">
    <location>
        <begin position="421"/>
        <end position="432"/>
    </location>
</feature>
<sequence length="1567" mass="178314">MDVRAALIEVCDVCGSQHPTEACPELGLDTSELTQQTRSRARLTLPEFLFEVEIAGEVGVFTRDTVLQKKTQFGPFEAKKTTHEFNDESLFILKVTTKDGTCISLDTTSENDCNWMCLVRAALTYEQQNCIAYQLGTNLYYSTTKDIAPGSELCVWYAPAYARRIGKPEKPDGVSKVMLGMKVIYPSVEDLPDAPQTRPQTDNLTDEESEVPQALKVEIKPNFLCKRCGEGFHSESDLALHLRNHIIPNYYSVMNGKQRKRGRPAKALMVKKRGRKPKKIMVEAKRLKLDSPEECESEAEAETVDGMESMKDEGEQEESSDEEFTPVILSTSPGMLEGGRRIQPRRSLKGVRTSGFEADENFVYMKIKTEKPDDGYDVSPSKPKNKNIQGKNVIDETIAGETAVIPKHEKDEDKLEAKVTPVKRKRGRPPKVKRTEHSEVKNSHETPCQTHDQNLNFNADLAGTNDTQQGLIEKSKTSTGKTVEQRKDDDGKTLFKADANEKDVDLKEKEDEKCVTPANVADEKTVSVIEGSKDSCISQVKEKNENQPCQVGSGDQDDSIASTKSVQELENGIHQIVGKSKEEGNLSTYTETLEVNCITEKQSTSKTMAEEPSSDLIEPMEEHVEDTDSHVDLESSQAGEHSSSNVNAVGIHMPSDESIANMAVDDDLQNILDQLDKTDGNVQRSMDKETDVAEKRNELSDKPELMENKEEATKREKEAAADKDTQTPDDDVDERSIDDNDDSSNSFIKTDSQDEDKNDDTTLPFHNYVAKLVKQTDELEEENHAEFVNDEVAKFLLTDNFVDEVDSKDDYTKYMKIEDTSDGKHFICTLCEKKFLHEKYLRLHFPAHTGKFKCRKCGAKFCRNDTLKRHNCSNANKGTKPHEGPTQSVSPSLSKCDICDQQFTNEKYLFRHMAIHTNIFQCLNCHKSFSRKDSLQRHILKCCPEDAEQYQVFFCRKCQKTFATKLGRDNHETHCKQKMCEQCQSVFASENLFLAHKCQSKKTETRRNVPVKYNCSQCPKSFRNLNYLKQHLQIHEGGFICQLCGRKLKTKEEQDDHERMCMALSVIQNEGKTKCMSCDLFFTDIRSYKEHYHSHTHPYQCSKCQKRFVKIGSLHSHVCTLDDDNNLLFSCNICHKDFRNERLLIRHREMHQEHRFKCQHCDKKFFRRDYYLKHVCKDADGTEMDVDRNAEIRAQQDKLVCHICGKNFVSSSNLNKHMKVHGEKTCICHICSKRFHYVEYLRVHLEGFHNKKHQFQCSECGKILTSKPGLTSHVKQFHSDEKEAHPCPTCGKIFSQKGNMKTHMYSHTKERGFQCTFCTKAFKYPDQLNRHKLIHTMQNKLECDHCDKKFTKLYDLKKHFELFHSGMMYVCEVCGARTGHRHTMVRHYKRKHPETAEQAKEPSYLDSLFKHIDKEPDVTTEEIIEDHLIADGIHVDNVSNLICSEEFVPQTAAEVLQSLSNTGVANDQPIIVADGTTVIQNADGTISMPGQEGTFSIQNIQQAVEGPDGQSTVVILQFVSQQEQDGVTETHHQEVQVQELDTQVITAGAVEATGEVETYIQSYVVSD</sequence>
<keyword evidence="7" id="KW-0238">DNA-binding</keyword>
<feature type="compositionally biased region" description="Acidic residues" evidence="11">
    <location>
        <begin position="292"/>
        <end position="305"/>
    </location>
</feature>
<dbReference type="Gene3D" id="3.30.160.60">
    <property type="entry name" value="Classic Zinc Finger"/>
    <property type="match status" value="10"/>
</dbReference>
<feature type="domain" description="C2H2-type" evidence="12">
    <location>
        <begin position="1341"/>
        <end position="1369"/>
    </location>
</feature>
<dbReference type="Pfam" id="PF00096">
    <property type="entry name" value="zf-C2H2"/>
    <property type="match status" value="7"/>
</dbReference>
<evidence type="ECO:0000256" key="2">
    <source>
        <dbReference type="ARBA" id="ARBA00022723"/>
    </source>
</evidence>
<feature type="domain" description="C2H2-type" evidence="12">
    <location>
        <begin position="1285"/>
        <end position="1312"/>
    </location>
</feature>